<sequence>MWRDKIRSGYHQFSATVEAVEHYVVQWFDGDRSVAPDLDQFSIPVVLKSKKRTITCVNAAYREFFSHCDELPVGKHSDEIVEDSTLELSRQTDAFLLENCVKIHLEYFTVGRSGDRFLVRCNKTNLEAFGYEPYSILFIGVPIKQVPQGDGLKYDIAKQFAIYQQLSSTQKRICALCALGETTRATARALGVSTKTIEKHRQRALVQLGLDRPVEIVQLLVRFEERGLIKDLSKSE</sequence>
<organism evidence="2 3">
    <name type="scientific">Roseiconus lacunae</name>
    <dbReference type="NCBI Taxonomy" id="2605694"/>
    <lineage>
        <taxon>Bacteria</taxon>
        <taxon>Pseudomonadati</taxon>
        <taxon>Planctomycetota</taxon>
        <taxon>Planctomycetia</taxon>
        <taxon>Pirellulales</taxon>
        <taxon>Pirellulaceae</taxon>
        <taxon>Roseiconus</taxon>
    </lineage>
</organism>
<proteinExistence type="predicted"/>
<dbReference type="Proteomes" id="UP001239462">
    <property type="component" value="Unassembled WGS sequence"/>
</dbReference>
<gene>
    <name evidence="2" type="ORF">QTN89_21080</name>
</gene>
<evidence type="ECO:0000313" key="3">
    <source>
        <dbReference type="Proteomes" id="UP001239462"/>
    </source>
</evidence>
<dbReference type="SMART" id="SM00421">
    <property type="entry name" value="HTH_LUXR"/>
    <property type="match status" value="1"/>
</dbReference>
<reference evidence="2 3" key="1">
    <citation type="submission" date="2023-06" db="EMBL/GenBank/DDBJ databases">
        <title>Roseiconus lacunae JC819 isolated from Gulf of Mannar region, Tamil Nadu.</title>
        <authorList>
            <person name="Pk S."/>
            <person name="Ch S."/>
            <person name="Ch V.R."/>
        </authorList>
    </citation>
    <scope>NUCLEOTIDE SEQUENCE [LARGE SCALE GENOMIC DNA]</scope>
    <source>
        <strain evidence="2 3">JC819</strain>
    </source>
</reference>
<evidence type="ECO:0000313" key="2">
    <source>
        <dbReference type="EMBL" id="MDM4017954.1"/>
    </source>
</evidence>
<dbReference type="EMBL" id="JASZZN010000017">
    <property type="protein sequence ID" value="MDM4017954.1"/>
    <property type="molecule type" value="Genomic_DNA"/>
</dbReference>
<dbReference type="InterPro" id="IPR000792">
    <property type="entry name" value="Tscrpt_reg_LuxR_C"/>
</dbReference>
<dbReference type="Gene3D" id="1.10.10.10">
    <property type="entry name" value="Winged helix-like DNA-binding domain superfamily/Winged helix DNA-binding domain"/>
    <property type="match status" value="1"/>
</dbReference>
<evidence type="ECO:0000259" key="1">
    <source>
        <dbReference type="SMART" id="SM00421"/>
    </source>
</evidence>
<name>A0ABT7PN66_9BACT</name>
<comment type="caution">
    <text evidence="2">The sequence shown here is derived from an EMBL/GenBank/DDBJ whole genome shotgun (WGS) entry which is preliminary data.</text>
</comment>
<feature type="domain" description="HTH luxR-type" evidence="1">
    <location>
        <begin position="163"/>
        <end position="220"/>
    </location>
</feature>
<dbReference type="Pfam" id="PF00196">
    <property type="entry name" value="GerE"/>
    <property type="match status" value="1"/>
</dbReference>
<dbReference type="SUPFAM" id="SSF46894">
    <property type="entry name" value="C-terminal effector domain of the bipartite response regulators"/>
    <property type="match status" value="1"/>
</dbReference>
<dbReference type="InterPro" id="IPR036388">
    <property type="entry name" value="WH-like_DNA-bd_sf"/>
</dbReference>
<protein>
    <submittedName>
        <fullName evidence="2">LuxR C-terminal-related transcriptional regulator</fullName>
    </submittedName>
</protein>
<keyword evidence="3" id="KW-1185">Reference proteome</keyword>
<dbReference type="InterPro" id="IPR016032">
    <property type="entry name" value="Sig_transdc_resp-reg_C-effctor"/>
</dbReference>
<dbReference type="RefSeq" id="WP_149497591.1">
    <property type="nucleotide sequence ID" value="NZ_CP141221.1"/>
</dbReference>
<accession>A0ABT7PN66</accession>